<dbReference type="EMBL" id="CM035415">
    <property type="protein sequence ID" value="KAH7427018.1"/>
    <property type="molecule type" value="Genomic_DNA"/>
</dbReference>
<evidence type="ECO:0000313" key="3">
    <source>
        <dbReference type="Proteomes" id="UP000825935"/>
    </source>
</evidence>
<evidence type="ECO:0000256" key="1">
    <source>
        <dbReference type="SAM" id="SignalP"/>
    </source>
</evidence>
<evidence type="ECO:0000313" key="2">
    <source>
        <dbReference type="EMBL" id="KAH7427018.1"/>
    </source>
</evidence>
<keyword evidence="3" id="KW-1185">Reference proteome</keyword>
<dbReference type="Proteomes" id="UP000825935">
    <property type="component" value="Chromosome 10"/>
</dbReference>
<name>A0A8T2TX97_CERRI</name>
<dbReference type="AlphaFoldDB" id="A0A8T2TX97"/>
<protein>
    <submittedName>
        <fullName evidence="2">Uncharacterized protein</fullName>
    </submittedName>
</protein>
<proteinExistence type="predicted"/>
<accession>A0A8T2TX97</accession>
<organism evidence="2 3">
    <name type="scientific">Ceratopteris richardii</name>
    <name type="common">Triangle waterfern</name>
    <dbReference type="NCBI Taxonomy" id="49495"/>
    <lineage>
        <taxon>Eukaryota</taxon>
        <taxon>Viridiplantae</taxon>
        <taxon>Streptophyta</taxon>
        <taxon>Embryophyta</taxon>
        <taxon>Tracheophyta</taxon>
        <taxon>Polypodiopsida</taxon>
        <taxon>Polypodiidae</taxon>
        <taxon>Polypodiales</taxon>
        <taxon>Pteridineae</taxon>
        <taxon>Pteridaceae</taxon>
        <taxon>Parkerioideae</taxon>
        <taxon>Ceratopteris</taxon>
    </lineage>
</organism>
<keyword evidence="1" id="KW-0732">Signal</keyword>
<feature type="chain" id="PRO_5035843945" evidence="1">
    <location>
        <begin position="29"/>
        <end position="74"/>
    </location>
</feature>
<comment type="caution">
    <text evidence="2">The sequence shown here is derived from an EMBL/GenBank/DDBJ whole genome shotgun (WGS) entry which is preliminary data.</text>
</comment>
<gene>
    <name evidence="2" type="ORF">KP509_10G026400</name>
</gene>
<sequence length="74" mass="8842">MLPYECQYFLAFWMLWFTWQSWINLMLSAEKSSWLVCHSLYGEEERPWQHRHCCPICSILTSDSVHSLGCILQA</sequence>
<feature type="signal peptide" evidence="1">
    <location>
        <begin position="1"/>
        <end position="28"/>
    </location>
</feature>
<reference evidence="2" key="1">
    <citation type="submission" date="2021-08" db="EMBL/GenBank/DDBJ databases">
        <title>WGS assembly of Ceratopteris richardii.</title>
        <authorList>
            <person name="Marchant D.B."/>
            <person name="Chen G."/>
            <person name="Jenkins J."/>
            <person name="Shu S."/>
            <person name="Leebens-Mack J."/>
            <person name="Grimwood J."/>
            <person name="Schmutz J."/>
            <person name="Soltis P."/>
            <person name="Soltis D."/>
            <person name="Chen Z.-H."/>
        </authorList>
    </citation>
    <scope>NUCLEOTIDE SEQUENCE</scope>
    <source>
        <strain evidence="2">Whitten #5841</strain>
        <tissue evidence="2">Leaf</tissue>
    </source>
</reference>